<evidence type="ECO:0000256" key="5">
    <source>
        <dbReference type="ARBA" id="ARBA00022729"/>
    </source>
</evidence>
<proteinExistence type="inferred from homology"/>
<dbReference type="CDD" id="cd01181">
    <property type="entry name" value="IPT_plexin_repeat3"/>
    <property type="match status" value="1"/>
</dbReference>
<dbReference type="PANTHER" id="PTHR22625">
    <property type="entry name" value="PLEXIN"/>
    <property type="match status" value="1"/>
</dbReference>
<keyword evidence="4 14" id="KW-0812">Transmembrane</keyword>
<feature type="region of interest" description="Disordered" evidence="13">
    <location>
        <begin position="692"/>
        <end position="845"/>
    </location>
</feature>
<dbReference type="SUPFAM" id="SSF48350">
    <property type="entry name" value="GTPase activation domain, GAP"/>
    <property type="match status" value="1"/>
</dbReference>
<evidence type="ECO:0000256" key="7">
    <source>
        <dbReference type="ARBA" id="ARBA00022989"/>
    </source>
</evidence>
<dbReference type="InterPro" id="IPR016201">
    <property type="entry name" value="PSI"/>
</dbReference>
<evidence type="ECO:0000256" key="9">
    <source>
        <dbReference type="ARBA" id="ARBA00023157"/>
    </source>
</evidence>
<dbReference type="RefSeq" id="XP_010850269.1">
    <property type="nucleotide sequence ID" value="XM_010851967.1"/>
</dbReference>
<dbReference type="InterPro" id="IPR014756">
    <property type="entry name" value="Ig_E-set"/>
</dbReference>
<evidence type="ECO:0000259" key="16">
    <source>
        <dbReference type="PROSITE" id="PS51004"/>
    </source>
</evidence>
<dbReference type="Gene3D" id="1.10.506.10">
    <property type="entry name" value="GTPase Activation - p120gap, domain 1"/>
    <property type="match status" value="3"/>
</dbReference>
<keyword evidence="10" id="KW-0675">Receptor</keyword>
<dbReference type="InterPro" id="IPR015943">
    <property type="entry name" value="WD40/YVTN_repeat-like_dom_sf"/>
</dbReference>
<dbReference type="Gene3D" id="2.130.10.10">
    <property type="entry name" value="YVTN repeat-like/Quinoprotein amine dehydrogenase"/>
    <property type="match status" value="1"/>
</dbReference>
<feature type="domain" description="Sema" evidence="16">
    <location>
        <begin position="9"/>
        <end position="479"/>
    </location>
</feature>
<dbReference type="InterPro" id="IPR002909">
    <property type="entry name" value="IPT_dom"/>
</dbReference>
<dbReference type="SMART" id="SM00630">
    <property type="entry name" value="Sema"/>
    <property type="match status" value="1"/>
</dbReference>
<feature type="signal peptide" evidence="15">
    <location>
        <begin position="1"/>
        <end position="19"/>
    </location>
</feature>
<protein>
    <submittedName>
        <fullName evidence="18">Plexin-B1</fullName>
    </submittedName>
</protein>
<evidence type="ECO:0000256" key="4">
    <source>
        <dbReference type="ARBA" id="ARBA00022692"/>
    </source>
</evidence>
<dbReference type="InterPro" id="IPR002165">
    <property type="entry name" value="Plexin_repeat"/>
</dbReference>
<dbReference type="SMART" id="SM00429">
    <property type="entry name" value="IPT"/>
    <property type="match status" value="3"/>
</dbReference>
<dbReference type="PROSITE" id="PS51004">
    <property type="entry name" value="SEMA"/>
    <property type="match status" value="1"/>
</dbReference>
<evidence type="ECO:0000256" key="10">
    <source>
        <dbReference type="ARBA" id="ARBA00023170"/>
    </source>
</evidence>
<dbReference type="KEGG" id="bbis:104997298"/>
<dbReference type="GO" id="GO:0008360">
    <property type="term" value="P:regulation of cell shape"/>
    <property type="evidence" value="ECO:0007669"/>
    <property type="project" value="TreeGrafter"/>
</dbReference>
<dbReference type="InterPro" id="IPR013783">
    <property type="entry name" value="Ig-like_fold"/>
</dbReference>
<feature type="compositionally biased region" description="Pro residues" evidence="13">
    <location>
        <begin position="692"/>
        <end position="706"/>
    </location>
</feature>
<dbReference type="FunFam" id="2.60.40.10:FF:000705">
    <property type="entry name" value="Plexin B1"/>
    <property type="match status" value="1"/>
</dbReference>
<dbReference type="SMART" id="SM00423">
    <property type="entry name" value="PSI"/>
    <property type="match status" value="2"/>
</dbReference>
<evidence type="ECO:0000313" key="18">
    <source>
        <dbReference type="RefSeq" id="XP_010850269.1"/>
    </source>
</evidence>
<dbReference type="InterPro" id="IPR036352">
    <property type="entry name" value="Semap_dom_sf"/>
</dbReference>
<dbReference type="InterPro" id="IPR001627">
    <property type="entry name" value="Semap_dom"/>
</dbReference>
<dbReference type="Pfam" id="PF08337">
    <property type="entry name" value="Plexin_cytopl"/>
    <property type="match status" value="2"/>
</dbReference>
<dbReference type="GO" id="GO:0005886">
    <property type="term" value="C:plasma membrane"/>
    <property type="evidence" value="ECO:0007669"/>
    <property type="project" value="UniProtKB-SubCell"/>
</dbReference>
<dbReference type="CTD" id="5364"/>
<dbReference type="FunFam" id="2.60.40.10:FF:000203">
    <property type="entry name" value="Plexin B2"/>
    <property type="match status" value="1"/>
</dbReference>
<dbReference type="Pfam" id="PF17960">
    <property type="entry name" value="TIG_plexin"/>
    <property type="match status" value="1"/>
</dbReference>
<organism evidence="17 18">
    <name type="scientific">Bison bison bison</name>
    <name type="common">North American plains bison</name>
    <dbReference type="NCBI Taxonomy" id="43346"/>
    <lineage>
        <taxon>Eukaryota</taxon>
        <taxon>Metazoa</taxon>
        <taxon>Chordata</taxon>
        <taxon>Craniata</taxon>
        <taxon>Vertebrata</taxon>
        <taxon>Euteleostomi</taxon>
        <taxon>Mammalia</taxon>
        <taxon>Eutheria</taxon>
        <taxon>Laurasiatheria</taxon>
        <taxon>Artiodactyla</taxon>
        <taxon>Ruminantia</taxon>
        <taxon>Pecora</taxon>
        <taxon>Bovidae</taxon>
        <taxon>Bovinae</taxon>
        <taxon>Bison</taxon>
    </lineage>
</organism>
<keyword evidence="17" id="KW-1185">Reference proteome</keyword>
<evidence type="ECO:0000256" key="8">
    <source>
        <dbReference type="ARBA" id="ARBA00023136"/>
    </source>
</evidence>
<dbReference type="GO" id="GO:0007162">
    <property type="term" value="P:negative regulation of cell adhesion"/>
    <property type="evidence" value="ECO:0007669"/>
    <property type="project" value="TreeGrafter"/>
</dbReference>
<dbReference type="OrthoDB" id="125363at2759"/>
<comment type="subcellular location">
    <subcellularLocation>
        <location evidence="1">Cell membrane</location>
        <topology evidence="1">Single-pass type I membrane protein</topology>
    </subcellularLocation>
</comment>
<dbReference type="FunFam" id="2.60.40.10:FF:000734">
    <property type="entry name" value="plexin-B1 isoform X1"/>
    <property type="match status" value="1"/>
</dbReference>
<keyword evidence="6" id="KW-0677">Repeat</keyword>
<keyword evidence="3" id="KW-1003">Cell membrane</keyword>
<name>A0A6P3IEF5_BISBB</name>
<feature type="region of interest" description="Disordered" evidence="13">
    <location>
        <begin position="859"/>
        <end position="891"/>
    </location>
</feature>
<feature type="transmembrane region" description="Helical" evidence="14">
    <location>
        <begin position="1500"/>
        <end position="1520"/>
    </location>
</feature>
<evidence type="ECO:0000256" key="1">
    <source>
        <dbReference type="ARBA" id="ARBA00004251"/>
    </source>
</evidence>
<feature type="chain" id="PRO_5027753653" evidence="15">
    <location>
        <begin position="20"/>
        <end position="2113"/>
    </location>
</feature>
<evidence type="ECO:0000256" key="6">
    <source>
        <dbReference type="ARBA" id="ARBA00022737"/>
    </source>
</evidence>
<dbReference type="CDD" id="cd01179">
    <property type="entry name" value="IPT_plexin_repeat2"/>
    <property type="match status" value="1"/>
</dbReference>
<dbReference type="InterPro" id="IPR041362">
    <property type="entry name" value="TIG2_plexin"/>
</dbReference>
<dbReference type="FunFam" id="2.130.10.10:FF:000126">
    <property type="entry name" value="Plexin B1"/>
    <property type="match status" value="1"/>
</dbReference>
<comment type="caution">
    <text evidence="12">Lacks conserved residue(s) required for the propagation of feature annotation.</text>
</comment>
<dbReference type="GO" id="GO:0002116">
    <property type="term" value="C:semaphorin receptor complex"/>
    <property type="evidence" value="ECO:0007669"/>
    <property type="project" value="TreeGrafter"/>
</dbReference>
<keyword evidence="8 14" id="KW-0472">Membrane</keyword>
<dbReference type="SUPFAM" id="SSF81296">
    <property type="entry name" value="E set domains"/>
    <property type="match status" value="3"/>
</dbReference>
<dbReference type="Gene3D" id="2.60.40.10">
    <property type="entry name" value="Immunoglobulins"/>
    <property type="match status" value="4"/>
</dbReference>
<dbReference type="Proteomes" id="UP000515208">
    <property type="component" value="Unplaced"/>
</dbReference>
<dbReference type="SUPFAM" id="SSF101912">
    <property type="entry name" value="Sema domain"/>
    <property type="match status" value="1"/>
</dbReference>
<evidence type="ECO:0000256" key="13">
    <source>
        <dbReference type="SAM" id="MobiDB-lite"/>
    </source>
</evidence>
<comment type="similarity">
    <text evidence="2">Belongs to the plexin family.</text>
</comment>
<evidence type="ECO:0000256" key="3">
    <source>
        <dbReference type="ARBA" id="ARBA00022475"/>
    </source>
</evidence>
<gene>
    <name evidence="18" type="primary">PLXNB1</name>
</gene>
<sequence>MPALGLALLQALLAGWVLSLQPPPPTAFTPNGTRLQHLARDPTSGTLYLGATNFLFQLSPELQLEATVSTGPVLDSRDCLPPVMPDECPQAQPTSNLNQLLLVSPGALVVCGSVHQGVCEQRRLGQLGQLLLRPERPGDTQYVAANDPTVSTVGLVAQGPSGEPLLFVGRGYTSRGVGGGIPPITTRALQPPDPQAAFSYEETAKLAVGRLSEYSHHFVSAFARGASAYFLFLRRDLQAQSRAFRAYVSRVCLRDQHYYSYVELPLACQGGRYGLIQAAAVAASADVAQGEVLFVAFSSSAPPSVGRPPSAAAGTTGASALCAFPLDEVDRLANRPRDACYTQEGRAEDGAEVAYIEYDVNSDCAQLPVDTLDAYPCGSDHTPSPMASRVPLEATPVLEWPGVQLTAVAITVEDGHTIAFLGDSQGQLHRVYLGPGSDGHSYSTQIVQQGSAVSRDLIFDGAFKHLYVMTQSTLLKVPVASCAQHLDCVSCLAHRDPYCGWCVLLGRCSRRSECSRGRGSERWLWSFQPELGCLRVAALSPANISREERREVFLLVPDLPPLWPGESYSCHFGESQSPALLTNSGVMCPSPDPSEAPELPRGADHVSVSMELRFGAVVIAEAALSFYDCVAITLLRPSAPCCFCLSSPWSPFLLTYPLPACRLLPRLPAEWPFLSLPVPLCLPLQSPLLSPAPPARDAPTSFPPTAPQAMVTPTPDTLPVDTPSIASDVPPGARPSPLSPWVPWAGTDPTPASAPTESPLPRDPPPAPSSPQSTPGPTVPAPSALGPLATPEDLLASHPPPSEAAALPPAPVEPGPEALPSVGPQDHPPGSAPTTTFPGAAGSTKPALDWLMREGGELPEADEWTGGDMPAFSTSSLLSGDGDSAEHEGPPAPLILLSSLDYQYDTPGLGELEEATWGAASCPCVESVQGSSLMPVHVRREVRLLGRNLRLFQDSPGEHECVMELEGREVVVEARVECEPPPDTRCHITCRPYQLSYEALQPELRVGLFLRRAGRLRVDSVDGLHVVLYDCSVGHEDCSRCQTALPQYGCVWCKGEHPQCMAQEACGEAEAVVTQCPAPVIHSVEPLTGPVDGGTRVTIRGSNLGQHVQDVQDTVRVAGVPCAVDAQEYEVSSSLVCITGASREEVAGAVTVEVPGRGRGVSEHDFAYQDPKVQSVFPARGPRAGGTSLTLHGSKLLTGRLEDIRVVVGDQPCHLLLEQQAEQLQCETSPHPTPATLPVAVWFGAAERRLQHSQFEYTSDPNVTSASPTKSFLSGGREIRVCGQNLDVVQTPRIRVTVAMRASRPGQGLERRRRVVPETACSPGVSCGGLHFEEPCHVNSSQLITCHTPALPGLPEDPWVRVEFILDNLVFDFATLNPTPFSYEADPILQPLNPEDPSAPFRHKPGSVLSVEGENLDLAISKEEVVAMIGDGPCVVKTLTRHHLYCEPPMEQPLPRHHALREAPDALPEFTVQMGNLRFSLGHVQYDGESPVAFPMAAQVGLGVGTSLLALGVIIIVLMYRRKSKQALRDYKKVQIQLENLESSVRDRCKKEFTDLMTEMTDLTSDLLGSGIPFLDYKVYAERVFFPGHQESPLHRDLGVPESRRPTVEQGLGQLSNLLNSKLFLTKFIHTLESQRTFSARDRAYVASLLTVALHGKLEYFTDILRTLLSDLVAQYVAKNPKLMLRRTETVVEKLLTNWMSICLYTFVRDAVGEPLYMLFRGIKHQVDKGPVDSVTGKAKYTLNDNRLLREDVEYRPLTLNALLAVGHGAGEAQGVPVKVLDCDTISQAKEKMLDQLYKGVPLAQRPDPRTLDVEWRSGVAGHLILSDEDVTSEIQGLWRRLNTLQHYKVPDGATVALVPCLTKHVLRESQDYVPGERTPMLEDVDEGAIPEIYLTRLLSMKGTLQKFVDDLFQVILSTSRPVPLAIKYFFDLLDEQAQQHGISDQDTVHITRVSCIGRQSPCHWATREGRGLGFKTEAVPGAVGQLVTLTGLSSFLCFGCSPAGTQDSPINKLLYARDIPRYKRMVERYYADIRQTIPASDQEMNSILAELSRNYSGDLGARVALHELYKYINKYYDQIITALEEDGTAQKMQLGYRLQQIAAAVENKVTDL</sequence>
<dbReference type="CDD" id="cd12793">
    <property type="entry name" value="RasGAP_plexin_B1"/>
    <property type="match status" value="1"/>
</dbReference>
<dbReference type="InterPro" id="IPR057533">
    <property type="entry name" value="PSI_Plexin-B"/>
</dbReference>
<evidence type="ECO:0000256" key="2">
    <source>
        <dbReference type="ARBA" id="ARBA00010297"/>
    </source>
</evidence>
<dbReference type="InterPro" id="IPR041019">
    <property type="entry name" value="TIG1_plexin"/>
</dbReference>
<dbReference type="SUPFAM" id="SSF103575">
    <property type="entry name" value="Plexin repeat"/>
    <property type="match status" value="1"/>
</dbReference>
<dbReference type="Pfam" id="PF01833">
    <property type="entry name" value="TIG"/>
    <property type="match status" value="2"/>
</dbReference>
<dbReference type="Pfam" id="PF01437">
    <property type="entry name" value="PSI"/>
    <property type="match status" value="1"/>
</dbReference>
<keyword evidence="9" id="KW-1015">Disulfide bond</keyword>
<dbReference type="InterPro" id="IPR013548">
    <property type="entry name" value="Plexin_cytoplasmic_RasGAP_dom"/>
</dbReference>
<dbReference type="Pfam" id="PF01403">
    <property type="entry name" value="Sema"/>
    <property type="match status" value="1"/>
</dbReference>
<dbReference type="GeneID" id="104997298"/>
<keyword evidence="5 15" id="KW-0732">Signal</keyword>
<reference evidence="18" key="1">
    <citation type="submission" date="2025-08" db="UniProtKB">
        <authorList>
            <consortium name="RefSeq"/>
        </authorList>
    </citation>
    <scope>IDENTIFICATION</scope>
    <source>
        <tissue evidence="18">Blood</tissue>
    </source>
</reference>
<dbReference type="GO" id="GO:0030334">
    <property type="term" value="P:regulation of cell migration"/>
    <property type="evidence" value="ECO:0007669"/>
    <property type="project" value="TreeGrafter"/>
</dbReference>
<dbReference type="InterPro" id="IPR031148">
    <property type="entry name" value="Plexin"/>
</dbReference>
<dbReference type="Pfam" id="PF24317">
    <property type="entry name" value="PSI_Plexin-B"/>
    <property type="match status" value="1"/>
</dbReference>
<dbReference type="InterPro" id="IPR008936">
    <property type="entry name" value="Rho_GTPase_activation_prot"/>
</dbReference>
<keyword evidence="11" id="KW-0325">Glycoprotein</keyword>
<dbReference type="Pfam" id="PF20170">
    <property type="entry name" value="Plexin_RBD"/>
    <property type="match status" value="1"/>
</dbReference>
<dbReference type="InterPro" id="IPR046800">
    <property type="entry name" value="Plexin_RBD"/>
</dbReference>
<feature type="compositionally biased region" description="Pro residues" evidence="13">
    <location>
        <begin position="798"/>
        <end position="814"/>
    </location>
</feature>
<evidence type="ECO:0000256" key="15">
    <source>
        <dbReference type="SAM" id="SignalP"/>
    </source>
</evidence>
<dbReference type="CDD" id="cd01180">
    <property type="entry name" value="IPT_plexin_repeat1"/>
    <property type="match status" value="1"/>
</dbReference>
<keyword evidence="7 14" id="KW-1133">Transmembrane helix</keyword>
<dbReference type="FunFam" id="1.10.506.10:FF:000010">
    <property type="entry name" value="Plexin B1"/>
    <property type="match status" value="1"/>
</dbReference>
<dbReference type="GO" id="GO:0050772">
    <property type="term" value="P:positive regulation of axonogenesis"/>
    <property type="evidence" value="ECO:0007669"/>
    <property type="project" value="TreeGrafter"/>
</dbReference>
<accession>A0A6P3IEF5</accession>
<feature type="compositionally biased region" description="Low complexity" evidence="13">
    <location>
        <begin position="711"/>
        <end position="723"/>
    </location>
</feature>
<dbReference type="FunFam" id="3.10.20.90:FF:000438">
    <property type="entry name" value="Plexin-B1"/>
    <property type="match status" value="1"/>
</dbReference>
<dbReference type="PANTHER" id="PTHR22625:SF36">
    <property type="entry name" value="PLEXIN-B1"/>
    <property type="match status" value="1"/>
</dbReference>
<evidence type="ECO:0000313" key="17">
    <source>
        <dbReference type="Proteomes" id="UP000515208"/>
    </source>
</evidence>
<evidence type="ECO:0000256" key="12">
    <source>
        <dbReference type="PROSITE-ProRule" id="PRU00352"/>
    </source>
</evidence>
<evidence type="ECO:0000256" key="14">
    <source>
        <dbReference type="SAM" id="Phobius"/>
    </source>
</evidence>
<dbReference type="GO" id="GO:0017154">
    <property type="term" value="F:semaphorin receptor activity"/>
    <property type="evidence" value="ECO:0007669"/>
    <property type="project" value="InterPro"/>
</dbReference>
<evidence type="ECO:0000256" key="11">
    <source>
        <dbReference type="ARBA" id="ARBA00023180"/>
    </source>
</evidence>
<dbReference type="Gene3D" id="3.10.20.90">
    <property type="entry name" value="Phosphatidylinositol 3-kinase Catalytic Subunit, Chain A, domain 1"/>
    <property type="match status" value="1"/>
</dbReference>
<dbReference type="Pfam" id="PF18020">
    <property type="entry name" value="TIG_2"/>
    <property type="match status" value="1"/>
</dbReference>